<evidence type="ECO:0008006" key="3">
    <source>
        <dbReference type="Google" id="ProtNLM"/>
    </source>
</evidence>
<accession>A0A0A1WCD1</accession>
<evidence type="ECO:0000313" key="1">
    <source>
        <dbReference type="EMBL" id="GAM02827.1"/>
    </source>
</evidence>
<dbReference type="eggNOG" id="ENOG502ZD14">
    <property type="taxonomic scope" value="Bacteria"/>
</dbReference>
<dbReference type="AlphaFoldDB" id="A0A0A1WCD1"/>
<sequence length="138" mass="14830">MVARIDVPRTMSFDLDKGYVVEIAFVPYGLPDDHALRGLYDDRSIAVPATAGSLWMTLFTADDQRCVGAATFAADASAVRCDSIIIGLRFRRRGLASCLYELAGSLFEAPVVPGALLTADAIAFWRARLAENVEAGAC</sequence>
<organism evidence="1 2">
    <name type="scientific">Sphingomonas parapaucimobilis NBRC 15100</name>
    <dbReference type="NCBI Taxonomy" id="1219049"/>
    <lineage>
        <taxon>Bacteria</taxon>
        <taxon>Pseudomonadati</taxon>
        <taxon>Pseudomonadota</taxon>
        <taxon>Alphaproteobacteria</taxon>
        <taxon>Sphingomonadales</taxon>
        <taxon>Sphingomonadaceae</taxon>
        <taxon>Sphingomonas</taxon>
    </lineage>
</organism>
<evidence type="ECO:0000313" key="2">
    <source>
        <dbReference type="Proteomes" id="UP000032305"/>
    </source>
</evidence>
<proteinExistence type="predicted"/>
<name>A0A0A1WCD1_9SPHN</name>
<protein>
    <recommendedName>
        <fullName evidence="3">N-acetyltransferase domain-containing protein</fullName>
    </recommendedName>
</protein>
<keyword evidence="2" id="KW-1185">Reference proteome</keyword>
<dbReference type="Proteomes" id="UP000032305">
    <property type="component" value="Unassembled WGS sequence"/>
</dbReference>
<reference evidence="1 2" key="1">
    <citation type="submission" date="2014-11" db="EMBL/GenBank/DDBJ databases">
        <title>Whole genome shotgun sequence of Sphingomonas parapaucimobilis NBRC 15100.</title>
        <authorList>
            <person name="Katano-Makiyama Y."/>
            <person name="Hosoyama A."/>
            <person name="Hashimoto M."/>
            <person name="Hosoyama Y."/>
            <person name="Noguchi M."/>
            <person name="Numata M."/>
            <person name="Tsuchikane K."/>
            <person name="Hirakata S."/>
            <person name="Uohara A."/>
            <person name="Shimodaira J."/>
            <person name="Ohji S."/>
            <person name="Ichikawa N."/>
            <person name="Kimura A."/>
            <person name="Yamazoe A."/>
            <person name="Fujita N."/>
        </authorList>
    </citation>
    <scope>NUCLEOTIDE SEQUENCE [LARGE SCALE GENOMIC DNA]</scope>
    <source>
        <strain evidence="1 2">NBRC 15100</strain>
    </source>
</reference>
<gene>
    <name evidence="1" type="ORF">SP5_099_00420</name>
</gene>
<comment type="caution">
    <text evidence="1">The sequence shown here is derived from an EMBL/GenBank/DDBJ whole genome shotgun (WGS) entry which is preliminary data.</text>
</comment>
<dbReference type="EMBL" id="BBPI01000099">
    <property type="protein sequence ID" value="GAM02827.1"/>
    <property type="molecule type" value="Genomic_DNA"/>
</dbReference>